<feature type="domain" description="SPW repeat-containing integral membrane" evidence="2">
    <location>
        <begin position="10"/>
        <end position="108"/>
    </location>
</feature>
<name>A0A4R7D0F6_9SPHI</name>
<feature type="transmembrane region" description="Helical" evidence="1">
    <location>
        <begin position="94"/>
        <end position="112"/>
    </location>
</feature>
<accession>A0A4R7D0F6</accession>
<protein>
    <recommendedName>
        <fullName evidence="2">SPW repeat-containing integral membrane domain-containing protein</fullName>
    </recommendedName>
</protein>
<dbReference type="Proteomes" id="UP000294752">
    <property type="component" value="Unassembled WGS sequence"/>
</dbReference>
<evidence type="ECO:0000256" key="1">
    <source>
        <dbReference type="SAM" id="Phobius"/>
    </source>
</evidence>
<proteinExistence type="predicted"/>
<keyword evidence="4" id="KW-1185">Reference proteome</keyword>
<feature type="transmembrane region" description="Helical" evidence="1">
    <location>
        <begin position="12"/>
        <end position="30"/>
    </location>
</feature>
<evidence type="ECO:0000313" key="4">
    <source>
        <dbReference type="Proteomes" id="UP000294752"/>
    </source>
</evidence>
<dbReference type="OrthoDB" id="129082at2"/>
<keyword evidence="1" id="KW-0812">Transmembrane</keyword>
<dbReference type="EMBL" id="SNZV01000005">
    <property type="protein sequence ID" value="TDS12975.1"/>
    <property type="molecule type" value="Genomic_DNA"/>
</dbReference>
<feature type="transmembrane region" description="Helical" evidence="1">
    <location>
        <begin position="68"/>
        <end position="88"/>
    </location>
</feature>
<dbReference type="Pfam" id="PF03779">
    <property type="entry name" value="SPW"/>
    <property type="match status" value="1"/>
</dbReference>
<gene>
    <name evidence="3" type="ORF">B0I21_105106</name>
</gene>
<dbReference type="RefSeq" id="WP_133640487.1">
    <property type="nucleotide sequence ID" value="NZ_SNZV01000005.1"/>
</dbReference>
<keyword evidence="1" id="KW-1133">Transmembrane helix</keyword>
<comment type="caution">
    <text evidence="3">The sequence shown here is derived from an EMBL/GenBank/DDBJ whole genome shotgun (WGS) entry which is preliminary data.</text>
</comment>
<evidence type="ECO:0000313" key="3">
    <source>
        <dbReference type="EMBL" id="TDS12975.1"/>
    </source>
</evidence>
<dbReference type="InterPro" id="IPR005530">
    <property type="entry name" value="SPW"/>
</dbReference>
<evidence type="ECO:0000259" key="2">
    <source>
        <dbReference type="Pfam" id="PF03779"/>
    </source>
</evidence>
<dbReference type="AlphaFoldDB" id="A0A4R7D0F6"/>
<sequence>MKRIIPTKAHAVMDYGSAIILLIGPWILLFNDNAEAKYAFVFAGAFILLQSLFTNYEGGLLKVLPVKFHLFMDVVLGLALLSSPWVFGFAEQTWLWHVLMGGMSVFSGLFTSTKIPEFLSMKGM</sequence>
<feature type="transmembrane region" description="Helical" evidence="1">
    <location>
        <begin position="36"/>
        <end position="56"/>
    </location>
</feature>
<organism evidence="3 4">
    <name type="scientific">Sphingobacterium paludis</name>
    <dbReference type="NCBI Taxonomy" id="1476465"/>
    <lineage>
        <taxon>Bacteria</taxon>
        <taxon>Pseudomonadati</taxon>
        <taxon>Bacteroidota</taxon>
        <taxon>Sphingobacteriia</taxon>
        <taxon>Sphingobacteriales</taxon>
        <taxon>Sphingobacteriaceae</taxon>
        <taxon>Sphingobacterium</taxon>
    </lineage>
</organism>
<keyword evidence="1" id="KW-0472">Membrane</keyword>
<reference evidence="3 4" key="1">
    <citation type="submission" date="2019-03" db="EMBL/GenBank/DDBJ databases">
        <title>Genomic Encyclopedia of Type Strains, Phase III (KMG-III): the genomes of soil and plant-associated and newly described type strains.</title>
        <authorList>
            <person name="Whitman W."/>
        </authorList>
    </citation>
    <scope>NUCLEOTIDE SEQUENCE [LARGE SCALE GENOMIC DNA]</scope>
    <source>
        <strain evidence="3 4">CGMCC 1.12801</strain>
    </source>
</reference>